<dbReference type="EMBL" id="FLRB01000019">
    <property type="protein sequence ID" value="SBT22453.1"/>
    <property type="molecule type" value="Genomic_DNA"/>
</dbReference>
<reference evidence="4 7" key="2">
    <citation type="submission" date="2016-06" db="EMBL/GenBank/DDBJ databases">
        <authorList>
            <person name="Kjaerup R.B."/>
            <person name="Dalgaard T.S."/>
            <person name="Juul-Madsen H.R."/>
        </authorList>
    </citation>
    <scope>NUCLEOTIDE SEQUENCE [LARGE SCALE GENOMIC DNA]</scope>
    <source>
        <strain evidence="4 7">CECT 5115</strain>
    </source>
</reference>
<dbReference type="EMBL" id="FLRA01000017">
    <property type="protein sequence ID" value="SBT18073.1"/>
    <property type="molecule type" value="Genomic_DNA"/>
</dbReference>
<accession>A0A1C3JS81</accession>
<dbReference type="Pfam" id="PF13464">
    <property type="entry name" value="RodZ_C"/>
    <property type="match status" value="1"/>
</dbReference>
<keyword evidence="2" id="KW-0812">Transmembrane</keyword>
<evidence type="ECO:0000313" key="7">
    <source>
        <dbReference type="Proteomes" id="UP000092871"/>
    </source>
</evidence>
<dbReference type="Gene3D" id="1.10.260.40">
    <property type="entry name" value="lambda repressor-like DNA-binding domains"/>
    <property type="match status" value="1"/>
</dbReference>
<dbReference type="Proteomes" id="UP000092840">
    <property type="component" value="Unassembled WGS sequence"/>
</dbReference>
<evidence type="ECO:0000259" key="3">
    <source>
        <dbReference type="Pfam" id="PF13464"/>
    </source>
</evidence>
<dbReference type="PANTHER" id="PTHR34475">
    <property type="match status" value="1"/>
</dbReference>
<dbReference type="Proteomes" id="UP000092871">
    <property type="component" value="Unassembled WGS sequence"/>
</dbReference>
<keyword evidence="6" id="KW-1185">Reference proteome</keyword>
<dbReference type="RefSeq" id="WP_170756341.1">
    <property type="nucleotide sequence ID" value="NZ_FLRA01000017.1"/>
</dbReference>
<feature type="transmembrane region" description="Helical" evidence="2">
    <location>
        <begin position="115"/>
        <end position="134"/>
    </location>
</feature>
<feature type="region of interest" description="Disordered" evidence="1">
    <location>
        <begin position="143"/>
        <end position="182"/>
    </location>
</feature>
<dbReference type="PANTHER" id="PTHR34475:SF1">
    <property type="entry name" value="CYTOSKELETON PROTEIN RODZ"/>
    <property type="match status" value="1"/>
</dbReference>
<reference evidence="5 6" key="1">
    <citation type="submission" date="2016-06" db="EMBL/GenBank/DDBJ databases">
        <authorList>
            <person name="Rodrigo-Torres L."/>
            <person name="Arahal D.R."/>
        </authorList>
    </citation>
    <scope>NUCLEOTIDE SEQUENCE [LARGE SCALE GENOMIC DNA]</scope>
    <source>
        <strain evidence="5 6">CECT 5116</strain>
    </source>
</reference>
<name>A0A1C3JS81_9GAMM</name>
<evidence type="ECO:0000313" key="4">
    <source>
        <dbReference type="EMBL" id="SBT18073.1"/>
    </source>
</evidence>
<keyword evidence="2" id="KW-0472">Membrane</keyword>
<dbReference type="Pfam" id="PF13413">
    <property type="entry name" value="HTH_25"/>
    <property type="match status" value="1"/>
</dbReference>
<evidence type="ECO:0000256" key="1">
    <source>
        <dbReference type="SAM" id="MobiDB-lite"/>
    </source>
</evidence>
<evidence type="ECO:0000313" key="5">
    <source>
        <dbReference type="EMBL" id="SBT22453.1"/>
    </source>
</evidence>
<organism evidence="4 7">
    <name type="scientific">Marinomonas gallaica</name>
    <dbReference type="NCBI Taxonomy" id="1806667"/>
    <lineage>
        <taxon>Bacteria</taxon>
        <taxon>Pseudomonadati</taxon>
        <taxon>Pseudomonadota</taxon>
        <taxon>Gammaproteobacteria</taxon>
        <taxon>Oceanospirillales</taxon>
        <taxon>Oceanospirillaceae</taxon>
        <taxon>Marinomonas</taxon>
    </lineage>
</organism>
<dbReference type="GO" id="GO:0003677">
    <property type="term" value="F:DNA binding"/>
    <property type="evidence" value="ECO:0007669"/>
    <property type="project" value="InterPro"/>
</dbReference>
<sequence>MTTDLEMDIAREQERKTLDIGQSLRAKRLTLAIDERQVATELKLSIEHVYALENNDFIRFRSTTFARGYIKSYCRLLGEDHRPVLAAFDEQQSVKESNIRPVDNVKSQASGRDPIFVIVSAIIVAIIAFVAFWWPAQSSEPDVQQDPVVQEQSAELNGNQNGTPVEEEPVETDAPTGDQAAPELNEPEVDLESLDLSALSNIETQTVLDEAADVVTGLSAETIALLEDAGVDPQDVVEATREPEPVPASIEIESPAFNHDIVMTFDADCWTQVRDSTGRVIFSGVKSAGSSLELDGQAPYRVTLGYARGVAELLYKGEPFDFSTYIRKDLARFELE</sequence>
<feature type="compositionally biased region" description="Polar residues" evidence="1">
    <location>
        <begin position="154"/>
        <end position="163"/>
    </location>
</feature>
<feature type="domain" description="Cytoskeleton protein RodZ-like C-terminal" evidence="3">
    <location>
        <begin position="262"/>
        <end position="334"/>
    </location>
</feature>
<dbReference type="InterPro" id="IPR050400">
    <property type="entry name" value="Bact_Cytoskel_RodZ"/>
</dbReference>
<protein>
    <submittedName>
        <fullName evidence="4">Cytoskeleton protein RodZ</fullName>
    </submittedName>
</protein>
<proteinExistence type="predicted"/>
<dbReference type="InterPro" id="IPR025194">
    <property type="entry name" value="RodZ-like_C"/>
</dbReference>
<gene>
    <name evidence="4" type="primary">rodZ</name>
    <name evidence="4" type="ORF">MGA5115_02192</name>
    <name evidence="5" type="ORF">MGA5116_03074</name>
</gene>
<keyword evidence="2" id="KW-1133">Transmembrane helix</keyword>
<feature type="compositionally biased region" description="Low complexity" evidence="1">
    <location>
        <begin position="143"/>
        <end position="153"/>
    </location>
</feature>
<dbReference type="InterPro" id="IPR010982">
    <property type="entry name" value="Lambda_DNA-bd_dom_sf"/>
</dbReference>
<evidence type="ECO:0000256" key="2">
    <source>
        <dbReference type="SAM" id="Phobius"/>
    </source>
</evidence>
<dbReference type="AlphaFoldDB" id="A0A1C3JS81"/>
<evidence type="ECO:0000313" key="6">
    <source>
        <dbReference type="Proteomes" id="UP000092840"/>
    </source>
</evidence>